<dbReference type="InterPro" id="IPR014729">
    <property type="entry name" value="Rossmann-like_a/b/a_fold"/>
</dbReference>
<organism evidence="3 4">
    <name type="scientific">Geodermatophilus telluris</name>
    <dbReference type="NCBI Taxonomy" id="1190417"/>
    <lineage>
        <taxon>Bacteria</taxon>
        <taxon>Bacillati</taxon>
        <taxon>Actinomycetota</taxon>
        <taxon>Actinomycetes</taxon>
        <taxon>Geodermatophilales</taxon>
        <taxon>Geodermatophilaceae</taxon>
        <taxon>Geodermatophilus</taxon>
    </lineage>
</organism>
<dbReference type="SUPFAM" id="SSF52402">
    <property type="entry name" value="Adenine nucleotide alpha hydrolases-like"/>
    <property type="match status" value="1"/>
</dbReference>
<name>A0A1G6L157_9ACTN</name>
<dbReference type="CDD" id="cd23659">
    <property type="entry name" value="USP_At3g01520-like"/>
    <property type="match status" value="1"/>
</dbReference>
<dbReference type="InterPro" id="IPR006015">
    <property type="entry name" value="Universal_stress_UspA"/>
</dbReference>
<protein>
    <submittedName>
        <fullName evidence="3">Nucleotide-binding universal stress protein, UspA family</fullName>
    </submittedName>
</protein>
<evidence type="ECO:0000313" key="3">
    <source>
        <dbReference type="EMBL" id="SDC36923.1"/>
    </source>
</evidence>
<dbReference type="EMBL" id="FMZF01000002">
    <property type="protein sequence ID" value="SDC36923.1"/>
    <property type="molecule type" value="Genomic_DNA"/>
</dbReference>
<dbReference type="OrthoDB" id="3174546at2"/>
<dbReference type="PANTHER" id="PTHR31964">
    <property type="entry name" value="ADENINE NUCLEOTIDE ALPHA HYDROLASES-LIKE SUPERFAMILY PROTEIN"/>
    <property type="match status" value="1"/>
</dbReference>
<dbReference type="PRINTS" id="PR01438">
    <property type="entry name" value="UNVRSLSTRESS"/>
</dbReference>
<reference evidence="4" key="1">
    <citation type="submission" date="2016-10" db="EMBL/GenBank/DDBJ databases">
        <authorList>
            <person name="Varghese N."/>
            <person name="Submissions S."/>
        </authorList>
    </citation>
    <scope>NUCLEOTIDE SEQUENCE [LARGE SCALE GENOMIC DNA]</scope>
    <source>
        <strain evidence="4">DSM 45421</strain>
    </source>
</reference>
<dbReference type="STRING" id="1190417.SAMN05660690_1143"/>
<dbReference type="InterPro" id="IPR006016">
    <property type="entry name" value="UspA"/>
</dbReference>
<dbReference type="RefSeq" id="WP_091364157.1">
    <property type="nucleotide sequence ID" value="NZ_FMZF01000002.1"/>
</dbReference>
<accession>A0A1G6L157</accession>
<dbReference type="PANTHER" id="PTHR31964:SF113">
    <property type="entry name" value="USPA DOMAIN-CONTAINING PROTEIN"/>
    <property type="match status" value="1"/>
</dbReference>
<gene>
    <name evidence="3" type="ORF">SAMN05660690_1143</name>
</gene>
<sequence length="192" mass="20569">MSEQAGDVEQPQARGHRVVVGVDGSAGARAAVRFAVEDAVRRDVPVEVVVAHRPPEEWMDFDAVGEARYRAAERTAVERTESAVAEALREVPEPHPVIHVTAVLGSAADALIRESAGADLLVVGSRGHGGFSSMLLGSTSMQCVLHAPCPVTVVHSAEAHRERLHLRRRTGGGRVRAHRRRFRGAAAEFTGP</sequence>
<feature type="domain" description="UspA" evidence="2">
    <location>
        <begin position="16"/>
        <end position="155"/>
    </location>
</feature>
<evidence type="ECO:0000259" key="2">
    <source>
        <dbReference type="Pfam" id="PF00582"/>
    </source>
</evidence>
<evidence type="ECO:0000313" key="4">
    <source>
        <dbReference type="Proteomes" id="UP000199416"/>
    </source>
</evidence>
<comment type="similarity">
    <text evidence="1">Belongs to the universal stress protein A family.</text>
</comment>
<evidence type="ECO:0000256" key="1">
    <source>
        <dbReference type="ARBA" id="ARBA00008791"/>
    </source>
</evidence>
<dbReference type="Pfam" id="PF00582">
    <property type="entry name" value="Usp"/>
    <property type="match status" value="1"/>
</dbReference>
<dbReference type="AlphaFoldDB" id="A0A1G6L157"/>
<dbReference type="Proteomes" id="UP000199416">
    <property type="component" value="Unassembled WGS sequence"/>
</dbReference>
<proteinExistence type="inferred from homology"/>
<dbReference type="Gene3D" id="3.40.50.620">
    <property type="entry name" value="HUPs"/>
    <property type="match status" value="1"/>
</dbReference>
<keyword evidence="4" id="KW-1185">Reference proteome</keyword>